<dbReference type="RefSeq" id="WP_095132466.1">
    <property type="nucleotide sequence ID" value="NZ_NIBG01000004.1"/>
</dbReference>
<feature type="domain" description="Metallo-beta-lactamase" evidence="1">
    <location>
        <begin position="13"/>
        <end position="191"/>
    </location>
</feature>
<dbReference type="InterPro" id="IPR052533">
    <property type="entry name" value="WalJ/YycJ-like"/>
</dbReference>
<dbReference type="InterPro" id="IPR001279">
    <property type="entry name" value="Metallo-B-lactamas"/>
</dbReference>
<evidence type="ECO:0000259" key="1">
    <source>
        <dbReference type="SMART" id="SM00849"/>
    </source>
</evidence>
<dbReference type="OrthoDB" id="9781189at2"/>
<accession>A0A267MMR9</accession>
<keyword evidence="3" id="KW-1185">Reference proteome</keyword>
<dbReference type="AlphaFoldDB" id="A0A267MMR9"/>
<sequence length="270" mass="30397">MGFTFCSLASGSSGNCQYIASEDTHILVDAGLSGKKIKECMESIGKEIERVQAILVTHEHSDHTKGIGILSRRYNIPIYANEKTWNEIMGKIGKVDEENIKVFNTGEDFLINDVKIRPYQVSHDAADPVGYSFFRNDTKITIATDLGHVCDNIKNEIKNSDLLLLESNHDVEMLKMGSYPWFLKKRVMGDQGHISNEVAGETIAEILESNGYIGHVLLGHLSKENNFPELAYQTVKNILEDKKIKIGKDITIDLTYRDRSSKVYEVKKNL</sequence>
<dbReference type="InterPro" id="IPR036866">
    <property type="entry name" value="RibonucZ/Hydroxyglut_hydro"/>
</dbReference>
<reference evidence="2 3" key="1">
    <citation type="submission" date="2017-06" db="EMBL/GenBank/DDBJ databases">
        <title>Draft genome sequence of anaerobic fermentative bacterium Anaeromicrobium sediminis DY2726D isolated from West Pacific Ocean sediments.</title>
        <authorList>
            <person name="Zeng X."/>
        </authorList>
    </citation>
    <scope>NUCLEOTIDE SEQUENCE [LARGE SCALE GENOMIC DNA]</scope>
    <source>
        <strain evidence="2 3">DY2726D</strain>
    </source>
</reference>
<comment type="caution">
    <text evidence="2">The sequence shown here is derived from an EMBL/GenBank/DDBJ whole genome shotgun (WGS) entry which is preliminary data.</text>
</comment>
<dbReference type="Gene3D" id="3.60.15.10">
    <property type="entry name" value="Ribonuclease Z/Hydroxyacylglutathione hydrolase-like"/>
    <property type="match status" value="1"/>
</dbReference>
<evidence type="ECO:0000313" key="2">
    <source>
        <dbReference type="EMBL" id="PAB60165.1"/>
    </source>
</evidence>
<dbReference type="SMART" id="SM00849">
    <property type="entry name" value="Lactamase_B"/>
    <property type="match status" value="1"/>
</dbReference>
<evidence type="ECO:0000313" key="3">
    <source>
        <dbReference type="Proteomes" id="UP000216024"/>
    </source>
</evidence>
<gene>
    <name evidence="2" type="ORF">CCE28_07285</name>
</gene>
<dbReference type="PANTHER" id="PTHR47619">
    <property type="entry name" value="METALLO-HYDROLASE YYCJ-RELATED"/>
    <property type="match status" value="1"/>
</dbReference>
<dbReference type="GO" id="GO:0016787">
    <property type="term" value="F:hydrolase activity"/>
    <property type="evidence" value="ECO:0007669"/>
    <property type="project" value="UniProtKB-KW"/>
</dbReference>
<proteinExistence type="predicted"/>
<organism evidence="2 3">
    <name type="scientific">Anaeromicrobium sediminis</name>
    <dbReference type="NCBI Taxonomy" id="1478221"/>
    <lineage>
        <taxon>Bacteria</taxon>
        <taxon>Bacillati</taxon>
        <taxon>Bacillota</taxon>
        <taxon>Clostridia</taxon>
        <taxon>Peptostreptococcales</taxon>
        <taxon>Thermotaleaceae</taxon>
        <taxon>Anaeromicrobium</taxon>
    </lineage>
</organism>
<protein>
    <submittedName>
        <fullName evidence="2">MBL fold metallo-hydrolase</fullName>
    </submittedName>
</protein>
<dbReference type="EMBL" id="NIBG01000004">
    <property type="protein sequence ID" value="PAB60165.1"/>
    <property type="molecule type" value="Genomic_DNA"/>
</dbReference>
<dbReference type="Pfam" id="PF12706">
    <property type="entry name" value="Lactamase_B_2"/>
    <property type="match status" value="1"/>
</dbReference>
<keyword evidence="2" id="KW-0378">Hydrolase</keyword>
<dbReference type="SUPFAM" id="SSF56281">
    <property type="entry name" value="Metallo-hydrolase/oxidoreductase"/>
    <property type="match status" value="1"/>
</dbReference>
<name>A0A267MMR9_9FIRM</name>
<dbReference type="Proteomes" id="UP000216024">
    <property type="component" value="Unassembled WGS sequence"/>
</dbReference>
<dbReference type="PANTHER" id="PTHR47619:SF1">
    <property type="entry name" value="EXODEOXYRIBONUCLEASE WALJ"/>
    <property type="match status" value="1"/>
</dbReference>